<feature type="compositionally biased region" description="Basic and acidic residues" evidence="1">
    <location>
        <begin position="1"/>
        <end position="28"/>
    </location>
</feature>
<evidence type="ECO:0000313" key="3">
    <source>
        <dbReference type="Proteomes" id="UP001362999"/>
    </source>
</evidence>
<feature type="region of interest" description="Disordered" evidence="1">
    <location>
        <begin position="1"/>
        <end position="98"/>
    </location>
</feature>
<comment type="caution">
    <text evidence="2">The sequence shown here is derived from an EMBL/GenBank/DDBJ whole genome shotgun (WGS) entry which is preliminary data.</text>
</comment>
<organism evidence="2 3">
    <name type="scientific">Favolaschia claudopus</name>
    <dbReference type="NCBI Taxonomy" id="2862362"/>
    <lineage>
        <taxon>Eukaryota</taxon>
        <taxon>Fungi</taxon>
        <taxon>Dikarya</taxon>
        <taxon>Basidiomycota</taxon>
        <taxon>Agaricomycotina</taxon>
        <taxon>Agaricomycetes</taxon>
        <taxon>Agaricomycetidae</taxon>
        <taxon>Agaricales</taxon>
        <taxon>Marasmiineae</taxon>
        <taxon>Mycenaceae</taxon>
        <taxon>Favolaschia</taxon>
    </lineage>
</organism>
<proteinExistence type="predicted"/>
<feature type="compositionally biased region" description="Polar residues" evidence="1">
    <location>
        <begin position="66"/>
        <end position="77"/>
    </location>
</feature>
<gene>
    <name evidence="2" type="ORF">R3P38DRAFT_3223018</name>
</gene>
<dbReference type="AlphaFoldDB" id="A0AAV9ZXN3"/>
<evidence type="ECO:0000313" key="2">
    <source>
        <dbReference type="EMBL" id="KAK6996010.1"/>
    </source>
</evidence>
<evidence type="ECO:0000256" key="1">
    <source>
        <dbReference type="SAM" id="MobiDB-lite"/>
    </source>
</evidence>
<dbReference type="Proteomes" id="UP001362999">
    <property type="component" value="Unassembled WGS sequence"/>
</dbReference>
<keyword evidence="3" id="KW-1185">Reference proteome</keyword>
<reference evidence="2 3" key="1">
    <citation type="journal article" date="2024" name="J Genomics">
        <title>Draft genome sequencing and assembly of Favolaschia claudopus CIRM-BRFM 2984 isolated from oak limbs.</title>
        <authorList>
            <person name="Navarro D."/>
            <person name="Drula E."/>
            <person name="Chaduli D."/>
            <person name="Cazenave R."/>
            <person name="Ahrendt S."/>
            <person name="Wang J."/>
            <person name="Lipzen A."/>
            <person name="Daum C."/>
            <person name="Barry K."/>
            <person name="Grigoriev I.V."/>
            <person name="Favel A."/>
            <person name="Rosso M.N."/>
            <person name="Martin F."/>
        </authorList>
    </citation>
    <scope>NUCLEOTIDE SEQUENCE [LARGE SCALE GENOMIC DNA]</scope>
    <source>
        <strain evidence="2 3">CIRM-BRFM 2984</strain>
    </source>
</reference>
<name>A0AAV9ZXN3_9AGAR</name>
<dbReference type="EMBL" id="JAWWNJ010000100">
    <property type="protein sequence ID" value="KAK6996010.1"/>
    <property type="molecule type" value="Genomic_DNA"/>
</dbReference>
<protein>
    <submittedName>
        <fullName evidence="2">Uncharacterized protein</fullName>
    </submittedName>
</protein>
<accession>A0AAV9ZXN3</accession>
<sequence>METQDIPRRDESRRTPLHRVDTTPEAKTKHQRGQHAAPPTDPTRGHGTATRIPTPRARTDSHDNAGCSTHLASNPLSSYAALPPQLHDPHTPTPALPFAPLDRQRWPYTNTAHANLRALTTRNESIWHETRISAPRSHHARQPSRR</sequence>